<accession>A0A0D3JWM7</accession>
<dbReference type="AlphaFoldDB" id="A0A0D3JWM7"/>
<proteinExistence type="predicted"/>
<evidence type="ECO:0000313" key="1">
    <source>
        <dbReference type="EnsemblProtists" id="EOD27912"/>
    </source>
</evidence>
<evidence type="ECO:0000313" key="2">
    <source>
        <dbReference type="Proteomes" id="UP000013827"/>
    </source>
</evidence>
<reference evidence="2" key="1">
    <citation type="journal article" date="2013" name="Nature">
        <title>Pan genome of the phytoplankton Emiliania underpins its global distribution.</title>
        <authorList>
            <person name="Read B.A."/>
            <person name="Kegel J."/>
            <person name="Klute M.J."/>
            <person name="Kuo A."/>
            <person name="Lefebvre S.C."/>
            <person name="Maumus F."/>
            <person name="Mayer C."/>
            <person name="Miller J."/>
            <person name="Monier A."/>
            <person name="Salamov A."/>
            <person name="Young J."/>
            <person name="Aguilar M."/>
            <person name="Claverie J.M."/>
            <person name="Frickenhaus S."/>
            <person name="Gonzalez K."/>
            <person name="Herman E.K."/>
            <person name="Lin Y.C."/>
            <person name="Napier J."/>
            <person name="Ogata H."/>
            <person name="Sarno A.F."/>
            <person name="Shmutz J."/>
            <person name="Schroeder D."/>
            <person name="de Vargas C."/>
            <person name="Verret F."/>
            <person name="von Dassow P."/>
            <person name="Valentin K."/>
            <person name="Van de Peer Y."/>
            <person name="Wheeler G."/>
            <person name="Dacks J.B."/>
            <person name="Delwiche C.F."/>
            <person name="Dyhrman S.T."/>
            <person name="Glockner G."/>
            <person name="John U."/>
            <person name="Richards T."/>
            <person name="Worden A.Z."/>
            <person name="Zhang X."/>
            <person name="Grigoriev I.V."/>
            <person name="Allen A.E."/>
            <person name="Bidle K."/>
            <person name="Borodovsky M."/>
            <person name="Bowler C."/>
            <person name="Brownlee C."/>
            <person name="Cock J.M."/>
            <person name="Elias M."/>
            <person name="Gladyshev V.N."/>
            <person name="Groth M."/>
            <person name="Guda C."/>
            <person name="Hadaegh A."/>
            <person name="Iglesias-Rodriguez M.D."/>
            <person name="Jenkins J."/>
            <person name="Jones B.M."/>
            <person name="Lawson T."/>
            <person name="Leese F."/>
            <person name="Lindquist E."/>
            <person name="Lobanov A."/>
            <person name="Lomsadze A."/>
            <person name="Malik S.B."/>
            <person name="Marsh M.E."/>
            <person name="Mackinder L."/>
            <person name="Mock T."/>
            <person name="Mueller-Roeber B."/>
            <person name="Pagarete A."/>
            <person name="Parker M."/>
            <person name="Probert I."/>
            <person name="Quesneville H."/>
            <person name="Raines C."/>
            <person name="Rensing S.A."/>
            <person name="Riano-Pachon D.M."/>
            <person name="Richier S."/>
            <person name="Rokitta S."/>
            <person name="Shiraiwa Y."/>
            <person name="Soanes D.M."/>
            <person name="van der Giezen M."/>
            <person name="Wahlund T.M."/>
            <person name="Williams B."/>
            <person name="Wilson W."/>
            <person name="Wolfe G."/>
            <person name="Wurch L.L."/>
        </authorList>
    </citation>
    <scope>NUCLEOTIDE SEQUENCE</scope>
</reference>
<organism evidence="1 2">
    <name type="scientific">Emiliania huxleyi (strain CCMP1516)</name>
    <dbReference type="NCBI Taxonomy" id="280463"/>
    <lineage>
        <taxon>Eukaryota</taxon>
        <taxon>Haptista</taxon>
        <taxon>Haptophyta</taxon>
        <taxon>Prymnesiophyceae</taxon>
        <taxon>Isochrysidales</taxon>
        <taxon>Noelaerhabdaceae</taxon>
        <taxon>Emiliania</taxon>
    </lineage>
</organism>
<dbReference type="RefSeq" id="XP_005780341.1">
    <property type="nucleotide sequence ID" value="XM_005780284.1"/>
</dbReference>
<dbReference type="HOGENOM" id="CLU_746882_0_0_1"/>
<dbReference type="GeneID" id="17273459"/>
<keyword evidence="2" id="KW-1185">Reference proteome</keyword>
<evidence type="ECO:0008006" key="3">
    <source>
        <dbReference type="Google" id="ProtNLM"/>
    </source>
</evidence>
<dbReference type="KEGG" id="ehx:EMIHUDRAFT_471677"/>
<protein>
    <recommendedName>
        <fullName evidence="3">Nucleotide-diphospho-sugar transferase domain-containing protein</fullName>
    </recommendedName>
</protein>
<dbReference type="EnsemblProtists" id="EOD27912">
    <property type="protein sequence ID" value="EOD27912"/>
    <property type="gene ID" value="EMIHUDRAFT_471677"/>
</dbReference>
<dbReference type="PaxDb" id="2903-EOD27912"/>
<sequence length="371" mass="40628">MSKRYSPPTLRLAKAANQSGGFPCVVVYAQDDVPELCDPHILPIRIEPPLLPDRFWCNASKMNPLWGWARAQLYKTYALASLLREGFDVLLLDADHRASADPMPTLRKARAQGLDVVAQAADFGRGYLNFGVSWTRASPRTSALAQRLHNRSFRGWDQYLWNVEIGAADLACCQHKQLPIIRNRQPRKQLPESAYGAHGDSMETSTYDLSGKTLTIAPIGGQHHTHGMFNVISCGTMSFTFNVDIQGDKMQFNNMKVFGFAPISPCPLIPYCGFGPFANVPKFEKDPSTGKWVGTGESLCAGGCCVPMFHNKGDVIVITDANDGSSAEKPIQFLSGSSPSYPPCLWNMHVADAYVVALGGAPDAAVMLMER</sequence>
<dbReference type="Proteomes" id="UP000013827">
    <property type="component" value="Unassembled WGS sequence"/>
</dbReference>
<reference evidence="1" key="2">
    <citation type="submission" date="2024-10" db="UniProtKB">
        <authorList>
            <consortium name="EnsemblProtists"/>
        </authorList>
    </citation>
    <scope>IDENTIFICATION</scope>
</reference>
<name>A0A0D3JWM7_EMIH1</name>